<keyword evidence="9" id="KW-0175">Coiled coil</keyword>
<evidence type="ECO:0000256" key="8">
    <source>
        <dbReference type="PROSITE-ProRule" id="PRU00284"/>
    </source>
</evidence>
<dbReference type="PROSITE" id="PS50885">
    <property type="entry name" value="HAMP"/>
    <property type="match status" value="1"/>
</dbReference>
<dbReference type="Proteomes" id="UP000281915">
    <property type="component" value="Unassembled WGS sequence"/>
</dbReference>
<comment type="caution">
    <text evidence="13">The sequence shown here is derived from an EMBL/GenBank/DDBJ whole genome shotgun (WGS) entry which is preliminary data.</text>
</comment>
<protein>
    <submittedName>
        <fullName evidence="13">Methyl-accepting chemotaxis protein</fullName>
    </submittedName>
</protein>
<keyword evidence="5 10" id="KW-0472">Membrane</keyword>
<comment type="subcellular location">
    <subcellularLocation>
        <location evidence="1">Cell membrane</location>
        <topology evidence="1">Multi-pass membrane protein</topology>
    </subcellularLocation>
</comment>
<evidence type="ECO:0000256" key="9">
    <source>
        <dbReference type="SAM" id="Coils"/>
    </source>
</evidence>
<dbReference type="SMART" id="SM01049">
    <property type="entry name" value="Cache_2"/>
    <property type="match status" value="1"/>
</dbReference>
<dbReference type="SUPFAM" id="SSF58104">
    <property type="entry name" value="Methyl-accepting chemotaxis protein (MCP) signaling domain"/>
    <property type="match status" value="1"/>
</dbReference>
<dbReference type="GO" id="GO:0007165">
    <property type="term" value="P:signal transduction"/>
    <property type="evidence" value="ECO:0007669"/>
    <property type="project" value="UniProtKB-KW"/>
</dbReference>
<evidence type="ECO:0000256" key="5">
    <source>
        <dbReference type="ARBA" id="ARBA00023136"/>
    </source>
</evidence>
<dbReference type="Gene3D" id="3.30.450.20">
    <property type="entry name" value="PAS domain"/>
    <property type="match status" value="1"/>
</dbReference>
<keyword evidence="3 10" id="KW-0812">Transmembrane</keyword>
<evidence type="ECO:0000259" key="12">
    <source>
        <dbReference type="PROSITE" id="PS50885"/>
    </source>
</evidence>
<organism evidence="13 14">
    <name type="scientific">Brevibacillus panacihumi</name>
    <dbReference type="NCBI Taxonomy" id="497735"/>
    <lineage>
        <taxon>Bacteria</taxon>
        <taxon>Bacillati</taxon>
        <taxon>Bacillota</taxon>
        <taxon>Bacilli</taxon>
        <taxon>Bacillales</taxon>
        <taxon>Paenibacillaceae</taxon>
        <taxon>Brevibacillus</taxon>
    </lineage>
</organism>
<dbReference type="InterPro" id="IPR033480">
    <property type="entry name" value="sCache_2"/>
</dbReference>
<keyword evidence="2" id="KW-1003">Cell membrane</keyword>
<dbReference type="PANTHER" id="PTHR32089:SF112">
    <property type="entry name" value="LYSOZYME-LIKE PROTEIN-RELATED"/>
    <property type="match status" value="1"/>
</dbReference>
<accession>A0A3M8BY56</accession>
<comment type="similarity">
    <text evidence="7">Belongs to the methyl-accepting chemotaxis (MCP) protein family.</text>
</comment>
<dbReference type="GO" id="GO:0005886">
    <property type="term" value="C:plasma membrane"/>
    <property type="evidence" value="ECO:0007669"/>
    <property type="project" value="UniProtKB-SubCell"/>
</dbReference>
<feature type="coiled-coil region" evidence="9">
    <location>
        <begin position="43"/>
        <end position="77"/>
    </location>
</feature>
<keyword evidence="6 8" id="KW-0807">Transducer</keyword>
<dbReference type="InterPro" id="IPR004089">
    <property type="entry name" value="MCPsignal_dom"/>
</dbReference>
<gene>
    <name evidence="13" type="ORF">EDM58_24890</name>
</gene>
<dbReference type="PANTHER" id="PTHR32089">
    <property type="entry name" value="METHYL-ACCEPTING CHEMOTAXIS PROTEIN MCPB"/>
    <property type="match status" value="1"/>
</dbReference>
<feature type="domain" description="HAMP" evidence="12">
    <location>
        <begin position="221"/>
        <end position="274"/>
    </location>
</feature>
<dbReference type="PROSITE" id="PS50111">
    <property type="entry name" value="CHEMOTAXIS_TRANSDUC_2"/>
    <property type="match status" value="1"/>
</dbReference>
<name>A0A3M8BY56_9BACL</name>
<dbReference type="CDD" id="cd12912">
    <property type="entry name" value="PDC2_MCP_like"/>
    <property type="match status" value="1"/>
</dbReference>
<sequence length="579" mass="62159">MTMKLTIRTKLIAITAFLLLIPSLLIGLSGYVTAKKNLDQLGSAGLKNNVKLALDAMEALNDEVQKGTLSIQEAQEKMKEKLIGPLQSDGTRTIENEVDMGEYGYFFVLDKEGMAVAHPTLEGKNLFDSQAPDGMYTTRETIKAAENGGGFVTFDFPLPGKDQIAPKIVYAEKDPAWGWIVVSGTYLMDFNRGANDLLVTLAIVLGTAIILGLFLIIWFSGHLSKPIRQVTEHVAKIAEGDLSAEKLRTKNKDEIGQLTDHVNQMSSNLKQMIEQVSSASMQVAATSEQLSASSEQTSRSVEQVAGSIQELAYGADTQMNKAEASNEAIARISDDLKQISLSMEKADQSSKVTAKTAENGADVIAKTISHMHTIQNETASTAELINQLGKKSTEITTILSMITEVAAQTQLLALNAAIEAARAGEHGRGFAVVADEVKKLAEQSEKSANQVGMLIQAIQKDIDQSVHAINKGHVSVNEGLQLVNGAGEAFQRITTGVHDVLVQIGEVSTALQANVNEFGAMAELIEETTKIAIESASHTQNIAAAAEEQTASMQEIAAASDTLAKMAEELQESVKAFKL</sequence>
<dbReference type="CDD" id="cd11386">
    <property type="entry name" value="MCP_signal"/>
    <property type="match status" value="1"/>
</dbReference>
<evidence type="ECO:0000256" key="4">
    <source>
        <dbReference type="ARBA" id="ARBA00022989"/>
    </source>
</evidence>
<evidence type="ECO:0000256" key="1">
    <source>
        <dbReference type="ARBA" id="ARBA00004651"/>
    </source>
</evidence>
<dbReference type="EMBL" id="RHHT01000083">
    <property type="protein sequence ID" value="RNB68249.1"/>
    <property type="molecule type" value="Genomic_DNA"/>
</dbReference>
<dbReference type="SMART" id="SM00283">
    <property type="entry name" value="MA"/>
    <property type="match status" value="1"/>
</dbReference>
<dbReference type="Pfam" id="PF00015">
    <property type="entry name" value="MCPsignal"/>
    <property type="match status" value="1"/>
</dbReference>
<evidence type="ECO:0000256" key="3">
    <source>
        <dbReference type="ARBA" id="ARBA00022692"/>
    </source>
</evidence>
<evidence type="ECO:0000256" key="10">
    <source>
        <dbReference type="SAM" id="Phobius"/>
    </source>
</evidence>
<dbReference type="Gene3D" id="6.10.340.10">
    <property type="match status" value="1"/>
</dbReference>
<evidence type="ECO:0000256" key="7">
    <source>
        <dbReference type="ARBA" id="ARBA00029447"/>
    </source>
</evidence>
<evidence type="ECO:0000313" key="14">
    <source>
        <dbReference type="Proteomes" id="UP000281915"/>
    </source>
</evidence>
<feature type="domain" description="Methyl-accepting transducer" evidence="11">
    <location>
        <begin position="293"/>
        <end position="564"/>
    </location>
</feature>
<proteinExistence type="inferred from homology"/>
<dbReference type="InterPro" id="IPR003660">
    <property type="entry name" value="HAMP_dom"/>
</dbReference>
<reference evidence="13 14" key="1">
    <citation type="submission" date="2018-10" db="EMBL/GenBank/DDBJ databases">
        <title>Phylogenomics of Brevibacillus.</title>
        <authorList>
            <person name="Dunlap C."/>
        </authorList>
    </citation>
    <scope>NUCLEOTIDE SEQUENCE [LARGE SCALE GENOMIC DNA]</scope>
    <source>
        <strain evidence="13 14">JCM 15085</strain>
    </source>
</reference>
<dbReference type="Pfam" id="PF17200">
    <property type="entry name" value="sCache_2"/>
    <property type="match status" value="1"/>
</dbReference>
<feature type="transmembrane region" description="Helical" evidence="10">
    <location>
        <begin position="197"/>
        <end position="219"/>
    </location>
</feature>
<dbReference type="CDD" id="cd06225">
    <property type="entry name" value="HAMP"/>
    <property type="match status" value="1"/>
</dbReference>
<evidence type="ECO:0000256" key="2">
    <source>
        <dbReference type="ARBA" id="ARBA00022475"/>
    </source>
</evidence>
<evidence type="ECO:0000256" key="6">
    <source>
        <dbReference type="ARBA" id="ARBA00023224"/>
    </source>
</evidence>
<dbReference type="Pfam" id="PF00672">
    <property type="entry name" value="HAMP"/>
    <property type="match status" value="1"/>
</dbReference>
<dbReference type="AlphaFoldDB" id="A0A3M8BY56"/>
<keyword evidence="4 10" id="KW-1133">Transmembrane helix</keyword>
<dbReference type="Gene3D" id="1.10.287.950">
    <property type="entry name" value="Methyl-accepting chemotaxis protein"/>
    <property type="match status" value="1"/>
</dbReference>
<evidence type="ECO:0000259" key="11">
    <source>
        <dbReference type="PROSITE" id="PS50111"/>
    </source>
</evidence>
<evidence type="ECO:0000313" key="13">
    <source>
        <dbReference type="EMBL" id="RNB68249.1"/>
    </source>
</evidence>
<dbReference type="SMART" id="SM00304">
    <property type="entry name" value="HAMP"/>
    <property type="match status" value="1"/>
</dbReference>